<protein>
    <submittedName>
        <fullName evidence="4">Ssb Single-stranded DNA-binding protein</fullName>
    </submittedName>
</protein>
<evidence type="ECO:0000256" key="2">
    <source>
        <dbReference type="PROSITE-ProRule" id="PRU00252"/>
    </source>
</evidence>
<gene>
    <name evidence="4" type="ORF">UFOVP605_28</name>
</gene>
<dbReference type="InterPro" id="IPR000424">
    <property type="entry name" value="Primosome_PriB/ssb"/>
</dbReference>
<dbReference type="SUPFAM" id="SSF50249">
    <property type="entry name" value="Nucleic acid-binding proteins"/>
    <property type="match status" value="1"/>
</dbReference>
<accession>A0A6J5NBB5</accession>
<reference evidence="4" key="1">
    <citation type="submission" date="2020-04" db="EMBL/GenBank/DDBJ databases">
        <authorList>
            <person name="Chiriac C."/>
            <person name="Salcher M."/>
            <person name="Ghai R."/>
            <person name="Kavagutti S V."/>
        </authorList>
    </citation>
    <scope>NUCLEOTIDE SEQUENCE</scope>
</reference>
<feature type="region of interest" description="Disordered" evidence="3">
    <location>
        <begin position="103"/>
        <end position="143"/>
    </location>
</feature>
<evidence type="ECO:0000313" key="4">
    <source>
        <dbReference type="EMBL" id="CAB4152879.1"/>
    </source>
</evidence>
<sequence>MNVWNIAGRIGQDAQQREVNGKPVVSFGVAVTTFKAGQKDTMWVDCSWWGESAAKVRGFLNKGVPVAVSGSCSMRTWEKDGQPQAKLQLQVNTCTLLGDKASSATAAPAEAPGGYDWTAAKKPAAAPRAAPPTAEELDDEIPF</sequence>
<dbReference type="GO" id="GO:0003697">
    <property type="term" value="F:single-stranded DNA binding"/>
    <property type="evidence" value="ECO:0007669"/>
    <property type="project" value="InterPro"/>
</dbReference>
<dbReference type="Pfam" id="PF00436">
    <property type="entry name" value="SSB"/>
    <property type="match status" value="1"/>
</dbReference>
<evidence type="ECO:0000256" key="1">
    <source>
        <dbReference type="ARBA" id="ARBA00023125"/>
    </source>
</evidence>
<name>A0A6J5NBB5_9CAUD</name>
<evidence type="ECO:0000256" key="3">
    <source>
        <dbReference type="SAM" id="MobiDB-lite"/>
    </source>
</evidence>
<proteinExistence type="predicted"/>
<dbReference type="CDD" id="cd04496">
    <property type="entry name" value="SSB_OBF"/>
    <property type="match status" value="1"/>
</dbReference>
<dbReference type="PANTHER" id="PTHR10302">
    <property type="entry name" value="SINGLE-STRANDED DNA-BINDING PROTEIN"/>
    <property type="match status" value="1"/>
</dbReference>
<dbReference type="PANTHER" id="PTHR10302:SF0">
    <property type="entry name" value="SINGLE-STRANDED DNA-BINDING PROTEIN, MITOCHONDRIAL"/>
    <property type="match status" value="1"/>
</dbReference>
<feature type="compositionally biased region" description="Low complexity" evidence="3">
    <location>
        <begin position="103"/>
        <end position="134"/>
    </location>
</feature>
<dbReference type="GO" id="GO:0009295">
    <property type="term" value="C:nucleoid"/>
    <property type="evidence" value="ECO:0007669"/>
    <property type="project" value="TreeGrafter"/>
</dbReference>
<organism evidence="4">
    <name type="scientific">uncultured Caudovirales phage</name>
    <dbReference type="NCBI Taxonomy" id="2100421"/>
    <lineage>
        <taxon>Viruses</taxon>
        <taxon>Duplodnaviria</taxon>
        <taxon>Heunggongvirae</taxon>
        <taxon>Uroviricota</taxon>
        <taxon>Caudoviricetes</taxon>
        <taxon>Peduoviridae</taxon>
        <taxon>Maltschvirus</taxon>
        <taxon>Maltschvirus maltsch</taxon>
    </lineage>
</organism>
<dbReference type="InterPro" id="IPR011344">
    <property type="entry name" value="ssDNA-bd"/>
</dbReference>
<keyword evidence="1 2" id="KW-0238">DNA-binding</keyword>
<dbReference type="NCBIfam" id="TIGR00621">
    <property type="entry name" value="ssb"/>
    <property type="match status" value="1"/>
</dbReference>
<dbReference type="Gene3D" id="2.40.50.140">
    <property type="entry name" value="Nucleic acid-binding proteins"/>
    <property type="match status" value="1"/>
</dbReference>
<dbReference type="GO" id="GO:0006260">
    <property type="term" value="P:DNA replication"/>
    <property type="evidence" value="ECO:0007669"/>
    <property type="project" value="InterPro"/>
</dbReference>
<dbReference type="InterPro" id="IPR012340">
    <property type="entry name" value="NA-bd_OB-fold"/>
</dbReference>
<dbReference type="EMBL" id="LR796592">
    <property type="protein sequence ID" value="CAB4152879.1"/>
    <property type="molecule type" value="Genomic_DNA"/>
</dbReference>
<dbReference type="PROSITE" id="PS50935">
    <property type="entry name" value="SSB"/>
    <property type="match status" value="1"/>
</dbReference>